<feature type="region of interest" description="Disordered" evidence="2">
    <location>
        <begin position="1"/>
        <end position="22"/>
    </location>
</feature>
<dbReference type="Proteomes" id="UP001470230">
    <property type="component" value="Unassembled WGS sequence"/>
</dbReference>
<reference evidence="3 4" key="1">
    <citation type="submission" date="2024-04" db="EMBL/GenBank/DDBJ databases">
        <title>Tritrichomonas musculus Genome.</title>
        <authorList>
            <person name="Alves-Ferreira E."/>
            <person name="Grigg M."/>
            <person name="Lorenzi H."/>
            <person name="Galac M."/>
        </authorList>
    </citation>
    <scope>NUCLEOTIDE SEQUENCE [LARGE SCALE GENOMIC DNA]</scope>
    <source>
        <strain evidence="3 4">EAF2021</strain>
    </source>
</reference>
<protein>
    <submittedName>
        <fullName evidence="3">Uncharacterized protein</fullName>
    </submittedName>
</protein>
<evidence type="ECO:0000313" key="4">
    <source>
        <dbReference type="Proteomes" id="UP001470230"/>
    </source>
</evidence>
<proteinExistence type="predicted"/>
<dbReference type="EMBL" id="JAPFFF010000004">
    <property type="protein sequence ID" value="KAK8891784.1"/>
    <property type="molecule type" value="Genomic_DNA"/>
</dbReference>
<feature type="compositionally biased region" description="Polar residues" evidence="2">
    <location>
        <begin position="1"/>
        <end position="19"/>
    </location>
</feature>
<organism evidence="3 4">
    <name type="scientific">Tritrichomonas musculus</name>
    <dbReference type="NCBI Taxonomy" id="1915356"/>
    <lineage>
        <taxon>Eukaryota</taxon>
        <taxon>Metamonada</taxon>
        <taxon>Parabasalia</taxon>
        <taxon>Tritrichomonadida</taxon>
        <taxon>Tritrichomonadidae</taxon>
        <taxon>Tritrichomonas</taxon>
    </lineage>
</organism>
<comment type="caution">
    <text evidence="3">The sequence shown here is derived from an EMBL/GenBank/DDBJ whole genome shotgun (WGS) entry which is preliminary data.</text>
</comment>
<keyword evidence="4" id="KW-1185">Reference proteome</keyword>
<feature type="coiled-coil region" evidence="1">
    <location>
        <begin position="245"/>
        <end position="353"/>
    </location>
</feature>
<evidence type="ECO:0000256" key="2">
    <source>
        <dbReference type="SAM" id="MobiDB-lite"/>
    </source>
</evidence>
<keyword evidence="1" id="KW-0175">Coiled coil</keyword>
<sequence>MSKTQALSSSYQPQSNQFSLDAPVQPALRSKIKAQNLRKQLQARMVDLGSLQTNWSSRESDLRKKSEDLITQLKTVQRQFEISKNQERAKHLQVLDQLNKQHHLAVLDLQSQIDENIDRKDFVDDCSDLDQQIEEVKLQISSFQKIQLQADEEEEEKEDDDHIQKIELLEQRLTEMQNLHLQAVHQRDEESRNSTQALEELILNQQKVDDENRATIKQMVDRINSIDRNHQNQLSTIEKQLHENKRQMSNNLRTAYNKAAELQQKISKYQHDHKKEMDQLIEEETQYREALETLNAQHRAHLEESMNAAKKCSDEKRRFATMQHEVEELNGELLRETIEHENLIKEVNKMDNEVLNQMSSSVTDPALSFSFNRF</sequence>
<name>A0ABR2KKY9_9EUKA</name>
<evidence type="ECO:0000256" key="1">
    <source>
        <dbReference type="SAM" id="Coils"/>
    </source>
</evidence>
<gene>
    <name evidence="3" type="ORF">M9Y10_029004</name>
</gene>
<evidence type="ECO:0000313" key="3">
    <source>
        <dbReference type="EMBL" id="KAK8891784.1"/>
    </source>
</evidence>
<accession>A0ABR2KKY9</accession>